<protein>
    <submittedName>
        <fullName evidence="1">Uncharacterized protein</fullName>
    </submittedName>
</protein>
<accession>A0A9P3GDH1</accession>
<dbReference type="Proteomes" id="UP000703269">
    <property type="component" value="Unassembled WGS sequence"/>
</dbReference>
<dbReference type="EMBL" id="BPQB01000034">
    <property type="protein sequence ID" value="GJE93682.1"/>
    <property type="molecule type" value="Genomic_DNA"/>
</dbReference>
<sequence>MNPGPVRGRTGPSGAQDTLWRSFCYSKPRIASVATYHSALHSRMRLSGDESACLRGACDALVLDTKHTTSKARRSRGMCVTLARI</sequence>
<comment type="caution">
    <text evidence="1">The sequence shown here is derived from an EMBL/GenBank/DDBJ whole genome shotgun (WGS) entry which is preliminary data.</text>
</comment>
<keyword evidence="2" id="KW-1185">Reference proteome</keyword>
<proteinExistence type="predicted"/>
<dbReference type="AlphaFoldDB" id="A0A9P3GDH1"/>
<evidence type="ECO:0000313" key="2">
    <source>
        <dbReference type="Proteomes" id="UP000703269"/>
    </source>
</evidence>
<reference evidence="1 2" key="1">
    <citation type="submission" date="2021-08" db="EMBL/GenBank/DDBJ databases">
        <title>Draft Genome Sequence of Phanerochaete sordida strain YK-624.</title>
        <authorList>
            <person name="Mori T."/>
            <person name="Dohra H."/>
            <person name="Suzuki T."/>
            <person name="Kawagishi H."/>
            <person name="Hirai H."/>
        </authorList>
    </citation>
    <scope>NUCLEOTIDE SEQUENCE [LARGE SCALE GENOMIC DNA]</scope>
    <source>
        <strain evidence="1 2">YK-624</strain>
    </source>
</reference>
<gene>
    <name evidence="1" type="ORF">PsYK624_098420</name>
</gene>
<organism evidence="1 2">
    <name type="scientific">Phanerochaete sordida</name>
    <dbReference type="NCBI Taxonomy" id="48140"/>
    <lineage>
        <taxon>Eukaryota</taxon>
        <taxon>Fungi</taxon>
        <taxon>Dikarya</taxon>
        <taxon>Basidiomycota</taxon>
        <taxon>Agaricomycotina</taxon>
        <taxon>Agaricomycetes</taxon>
        <taxon>Polyporales</taxon>
        <taxon>Phanerochaetaceae</taxon>
        <taxon>Phanerochaete</taxon>
    </lineage>
</organism>
<name>A0A9P3GDH1_9APHY</name>
<evidence type="ECO:0000313" key="1">
    <source>
        <dbReference type="EMBL" id="GJE93682.1"/>
    </source>
</evidence>